<keyword evidence="3 5" id="KW-0963">Cytoplasm</keyword>
<proteinExistence type="inferred from homology"/>
<dbReference type="ESTHER" id="citam-a0a0f6tt31">
    <property type="family name" value="Acetyl_esterase"/>
</dbReference>
<dbReference type="GO" id="GO:0052689">
    <property type="term" value="F:carboxylic ester hydrolase activity"/>
    <property type="evidence" value="ECO:0007669"/>
    <property type="project" value="UniProtKB-UniRule"/>
</dbReference>
<comment type="function">
    <text evidence="5">Displays esterase activity towards short chain fatty esters (acyl chain length of up to 8 carbons). Able to hydrolyze triacetylglycerol (triacetin) and tributyrylglycerol (tributyrin), but not trioleylglycerol (triolein) or cholesterol oleate. Negatively regulates MalT activity by antagonizing maltotriose binding. Inhibits MelA galactosidase activity.</text>
</comment>
<gene>
    <name evidence="5" type="primary">aes</name>
    <name evidence="8" type="ORF">F384_02140</name>
</gene>
<dbReference type="HOGENOM" id="CLU_012494_6_4_6"/>
<dbReference type="InterPro" id="IPR029058">
    <property type="entry name" value="AB_hydrolase_fold"/>
</dbReference>
<dbReference type="Pfam" id="PF07859">
    <property type="entry name" value="Abhydrolase_3"/>
    <property type="match status" value="1"/>
</dbReference>
<sequence>MKPENKLPVLARISDEMKAVLNVRQDDLPPWPPADDVAAMRQHYILERRFWNANAPQMPTHEYAIPTRWGEVTTRLYSPAADSQATLFYLHGGGFILGNLDTHDRIMRLLASYTQCTVIGVDYSLSPEARFPQAIEETVAACQFFHQQADDYQLNMTRIGFAGDSAGAMLALASALWLRDKRISCGNVAGVLLWYGLYGLQDSVSRRLMGGDWDGLSRQDLEMYEKAYLRNVDDRESPYYCLFNNDLTHEVPPCFIAGAEFDPLIDDSRLLFQTLAAHQQPCEYKMYPGTLHAFLHYSRMMKSADDALRDGARFFTQQINALR</sequence>
<dbReference type="PROSITE" id="PS01174">
    <property type="entry name" value="LIPASE_GDXG_SER"/>
    <property type="match status" value="1"/>
</dbReference>
<feature type="active site" evidence="5">
    <location>
        <position position="292"/>
    </location>
</feature>
<dbReference type="PATRIC" id="fig|1261127.3.peg.443"/>
<evidence type="ECO:0000256" key="1">
    <source>
        <dbReference type="ARBA" id="ARBA00010515"/>
    </source>
</evidence>
<evidence type="ECO:0000256" key="2">
    <source>
        <dbReference type="ARBA" id="ARBA00022487"/>
    </source>
</evidence>
<dbReference type="GO" id="GO:0005737">
    <property type="term" value="C:cytoplasm"/>
    <property type="evidence" value="ECO:0007669"/>
    <property type="project" value="UniProtKB-SubCell"/>
</dbReference>
<dbReference type="InterPro" id="IPR033140">
    <property type="entry name" value="Lipase_GDXG_put_SER_AS"/>
</dbReference>
<organism evidence="8 9">
    <name type="scientific">Citrobacter amalonaticus Y19</name>
    <dbReference type="NCBI Taxonomy" id="1261127"/>
    <lineage>
        <taxon>Bacteria</taxon>
        <taxon>Pseudomonadati</taxon>
        <taxon>Pseudomonadota</taxon>
        <taxon>Gammaproteobacteria</taxon>
        <taxon>Enterobacterales</taxon>
        <taxon>Enterobacteriaceae</taxon>
        <taxon>Citrobacter</taxon>
    </lineage>
</organism>
<dbReference type="EMBL" id="CP011132">
    <property type="protein sequence ID" value="AKE58031.1"/>
    <property type="molecule type" value="Genomic_DNA"/>
</dbReference>
<dbReference type="HAMAP" id="MF_01958">
    <property type="entry name" value="Acetyl_esterase"/>
    <property type="match status" value="1"/>
</dbReference>
<name>A0A0F6TT31_CITAM</name>
<dbReference type="PANTHER" id="PTHR48081">
    <property type="entry name" value="AB HYDROLASE SUPERFAMILY PROTEIN C4A8.06C"/>
    <property type="match status" value="1"/>
</dbReference>
<dbReference type="PROSITE" id="PS01173">
    <property type="entry name" value="LIPASE_GDXG_HIS"/>
    <property type="match status" value="1"/>
</dbReference>
<dbReference type="InterPro" id="IPR050300">
    <property type="entry name" value="GDXG_lipolytic_enzyme"/>
</dbReference>
<dbReference type="RefSeq" id="WP_046477069.1">
    <property type="nucleotide sequence ID" value="NZ_CP011132.1"/>
</dbReference>
<dbReference type="EC" id="3.1.1.-" evidence="5"/>
<evidence type="ECO:0000313" key="8">
    <source>
        <dbReference type="EMBL" id="AKE58031.1"/>
    </source>
</evidence>
<accession>A0A0F6TT31</accession>
<dbReference type="AlphaFoldDB" id="A0A0F6TT31"/>
<reference evidence="8 9" key="1">
    <citation type="journal article" date="2013" name="Appl. Microbiol. Biotechnol.">
        <title>Glycerol assimilation and production of 1,3-propanediol by Citrobacter amalonaticus Y19.</title>
        <authorList>
            <person name="Ainala S.K."/>
            <person name="Ashok S."/>
            <person name="Ko Y."/>
            <person name="Park S."/>
        </authorList>
    </citation>
    <scope>NUCLEOTIDE SEQUENCE [LARGE SCALE GENOMIC DNA]</scope>
    <source>
        <strain evidence="8 9">Y19</strain>
    </source>
</reference>
<dbReference type="InterPro" id="IPR002168">
    <property type="entry name" value="Lipase_GDXG_HIS_AS"/>
</dbReference>
<evidence type="ECO:0000256" key="4">
    <source>
        <dbReference type="ARBA" id="ARBA00022801"/>
    </source>
</evidence>
<comment type="subunit">
    <text evidence="5">Homodimer. Interacts with MalT and MelA.</text>
</comment>
<feature type="domain" description="Alpha/beta hydrolase fold-3" evidence="7">
    <location>
        <begin position="87"/>
        <end position="295"/>
    </location>
</feature>
<keyword evidence="4 5" id="KW-0378">Hydrolase</keyword>
<dbReference type="OrthoDB" id="9806180at2"/>
<dbReference type="SUPFAM" id="SSF53474">
    <property type="entry name" value="alpha/beta-Hydrolases"/>
    <property type="match status" value="1"/>
</dbReference>
<dbReference type="PANTHER" id="PTHR48081:SF8">
    <property type="entry name" value="ALPHA_BETA HYDROLASE FOLD-3 DOMAIN-CONTAINING PROTEIN-RELATED"/>
    <property type="match status" value="1"/>
</dbReference>
<evidence type="ECO:0000256" key="6">
    <source>
        <dbReference type="PROSITE-ProRule" id="PRU10038"/>
    </source>
</evidence>
<evidence type="ECO:0000256" key="3">
    <source>
        <dbReference type="ARBA" id="ARBA00022490"/>
    </source>
</evidence>
<evidence type="ECO:0000259" key="7">
    <source>
        <dbReference type="Pfam" id="PF07859"/>
    </source>
</evidence>
<dbReference type="Proteomes" id="UP000034085">
    <property type="component" value="Chromosome"/>
</dbReference>
<comment type="subcellular location">
    <subcellularLocation>
        <location evidence="5">Cytoplasm</location>
    </subcellularLocation>
</comment>
<dbReference type="KEGG" id="cama:F384_02140"/>
<comment type="similarity">
    <text evidence="1 5">Belongs to the 'GDXG' lipolytic enzyme family.</text>
</comment>
<feature type="active site" evidence="5">
    <location>
        <position position="262"/>
    </location>
</feature>
<dbReference type="InterPro" id="IPR023508">
    <property type="entry name" value="Acetyl_esterase"/>
</dbReference>
<dbReference type="Gene3D" id="3.40.50.1820">
    <property type="entry name" value="alpha/beta hydrolase"/>
    <property type="match status" value="1"/>
</dbReference>
<evidence type="ECO:0000313" key="9">
    <source>
        <dbReference type="Proteomes" id="UP000034085"/>
    </source>
</evidence>
<keyword evidence="2 5" id="KW-0719">Serine esterase</keyword>
<feature type="active site" evidence="5 6">
    <location>
        <position position="165"/>
    </location>
</feature>
<dbReference type="NCBIfam" id="NF007547">
    <property type="entry name" value="PRK10162.1"/>
    <property type="match status" value="1"/>
</dbReference>
<evidence type="ECO:0000256" key="5">
    <source>
        <dbReference type="HAMAP-Rule" id="MF_01958"/>
    </source>
</evidence>
<dbReference type="InterPro" id="IPR013094">
    <property type="entry name" value="AB_hydrolase_3"/>
</dbReference>
<protein>
    <recommendedName>
        <fullName evidence="5">Acetyl esterase</fullName>
        <ecNumber evidence="5">3.1.1.-</ecNumber>
    </recommendedName>
</protein>